<dbReference type="HOGENOM" id="CLU_000445_114_58_2"/>
<sequence>MTDPVRVLHVDDEPGFAPLTAEFLEREHAAIEAETTTDPAVALDRLAESTFDCVIADYAMGGWDGIELLRAVRNRYPDLPFVLFTGEGSEDIASRAVAAGVTEYIPKRESADRYELLANRVLKAAREYQPDDEHEPQREGHTRRRDDLLQKTQEIAGIGAWEYDVRRDVLYWTDQTAVLHGVSPEYDPTLSDAIELYHPDDRAKLRDVMRSAIDEGRPYDIELRLTGESDDGGTVWLRARGEPQWGESGVVRIHGTVRDITSQKRREVRLAGENNRLQSVIENVPVALFLKDADGRYLLMNQYFRETFDVDAESVVGLTDYDIFPAEVATELRGDDRQVLETDEPVQLEEQVPTEDGPRVFLTHKVPIAGDDGTPQAVCAVAADITDHKTRQQRLERKNERLEEFASVVSHDLRNPLRVAAGRLELLAEDCDSDHIDDIENAHDRMERLIDDLLSLARQGEPATETEQLSLQTVAKAARETVETNGATIEIESDTDIVADESRLRQLVENLFHNAVEHGGDGVAVTVGDLNDDGFYIEDDGPGIDREDREQVFETGYSTSDEGTGFGLTIVREIIDAHGWELRLTESDDGGARFEIRT</sequence>
<dbReference type="InterPro" id="IPR013655">
    <property type="entry name" value="PAS_fold_3"/>
</dbReference>
<evidence type="ECO:0000313" key="12">
    <source>
        <dbReference type="EMBL" id="CAI48402.1"/>
    </source>
</evidence>
<dbReference type="InterPro" id="IPR000700">
    <property type="entry name" value="PAS-assoc_C"/>
</dbReference>
<evidence type="ECO:0000256" key="5">
    <source>
        <dbReference type="ARBA" id="ARBA00022777"/>
    </source>
</evidence>
<dbReference type="Pfam" id="PF08447">
    <property type="entry name" value="PAS_3"/>
    <property type="match status" value="1"/>
</dbReference>
<dbReference type="InterPro" id="IPR036890">
    <property type="entry name" value="HATPase_C_sf"/>
</dbReference>
<dbReference type="InterPro" id="IPR000014">
    <property type="entry name" value="PAS"/>
</dbReference>
<dbReference type="InterPro" id="IPR035965">
    <property type="entry name" value="PAS-like_dom_sf"/>
</dbReference>
<evidence type="ECO:0000256" key="2">
    <source>
        <dbReference type="ARBA" id="ARBA00012438"/>
    </source>
</evidence>
<evidence type="ECO:0000259" key="10">
    <source>
        <dbReference type="PROSITE" id="PS50112"/>
    </source>
</evidence>
<evidence type="ECO:0000259" key="8">
    <source>
        <dbReference type="PROSITE" id="PS50109"/>
    </source>
</evidence>
<feature type="modified residue" description="4-aspartylphosphate" evidence="6">
    <location>
        <position position="57"/>
    </location>
</feature>
<dbReference type="Gene3D" id="3.40.50.2300">
    <property type="match status" value="1"/>
</dbReference>
<dbReference type="Pfam" id="PF02518">
    <property type="entry name" value="HATPase_c"/>
    <property type="match status" value="1"/>
</dbReference>
<dbReference type="SMART" id="SM00091">
    <property type="entry name" value="PAS"/>
    <property type="match status" value="2"/>
</dbReference>
<dbReference type="InterPro" id="IPR005467">
    <property type="entry name" value="His_kinase_dom"/>
</dbReference>
<dbReference type="Gene3D" id="3.30.450.20">
    <property type="entry name" value="PAS domain"/>
    <property type="match status" value="2"/>
</dbReference>
<dbReference type="PROSITE" id="PS50110">
    <property type="entry name" value="RESPONSE_REGULATORY"/>
    <property type="match status" value="1"/>
</dbReference>
<accession>A0A1U7ETZ2</accession>
<dbReference type="RefSeq" id="WP_011322038.1">
    <property type="nucleotide sequence ID" value="NC_007426.1"/>
</dbReference>
<evidence type="ECO:0000256" key="4">
    <source>
        <dbReference type="ARBA" id="ARBA00022679"/>
    </source>
</evidence>
<dbReference type="PANTHER" id="PTHR43304">
    <property type="entry name" value="PHYTOCHROME-LIKE PROTEIN CPH1"/>
    <property type="match status" value="1"/>
</dbReference>
<protein>
    <recommendedName>
        <fullName evidence="2">histidine kinase</fullName>
        <ecNumber evidence="2">2.7.13.3</ecNumber>
    </recommendedName>
</protein>
<dbReference type="CDD" id="cd00130">
    <property type="entry name" value="PAS"/>
    <property type="match status" value="2"/>
</dbReference>
<evidence type="ECO:0000256" key="3">
    <source>
        <dbReference type="ARBA" id="ARBA00022553"/>
    </source>
</evidence>
<dbReference type="PROSITE" id="PS50109">
    <property type="entry name" value="HIS_KIN"/>
    <property type="match status" value="1"/>
</dbReference>
<evidence type="ECO:0000256" key="6">
    <source>
        <dbReference type="PROSITE-ProRule" id="PRU00169"/>
    </source>
</evidence>
<dbReference type="EC" id="2.7.13.3" evidence="2"/>
<feature type="domain" description="PAC" evidence="11">
    <location>
        <begin position="346"/>
        <end position="397"/>
    </location>
</feature>
<dbReference type="InterPro" id="IPR003594">
    <property type="entry name" value="HATPase_dom"/>
</dbReference>
<feature type="region of interest" description="Disordered" evidence="7">
    <location>
        <begin position="127"/>
        <end position="146"/>
    </location>
</feature>
<gene>
    <name evidence="12" type="ordered locus">NP_0622A</name>
</gene>
<dbReference type="PANTHER" id="PTHR43304:SF1">
    <property type="entry name" value="PAC DOMAIN-CONTAINING PROTEIN"/>
    <property type="match status" value="1"/>
</dbReference>
<evidence type="ECO:0000259" key="9">
    <source>
        <dbReference type="PROSITE" id="PS50110"/>
    </source>
</evidence>
<organism evidence="12 13">
    <name type="scientific">Natronomonas pharaonis (strain ATCC 35678 / DSM 2160 / CIP 103997 / JCM 8858 / NBRC 14720 / NCIMB 2260 / Gabara)</name>
    <name type="common">Halobacterium pharaonis</name>
    <dbReference type="NCBI Taxonomy" id="348780"/>
    <lineage>
        <taxon>Archaea</taxon>
        <taxon>Methanobacteriati</taxon>
        <taxon>Methanobacteriota</taxon>
        <taxon>Stenosarchaea group</taxon>
        <taxon>Halobacteria</taxon>
        <taxon>Halobacteriales</taxon>
        <taxon>Natronomonadaceae</taxon>
        <taxon>Natronomonas</taxon>
    </lineage>
</organism>
<dbReference type="EMBL" id="CR936257">
    <property type="protein sequence ID" value="CAI48402.1"/>
    <property type="molecule type" value="Genomic_DNA"/>
</dbReference>
<dbReference type="Gene3D" id="1.10.287.130">
    <property type="match status" value="1"/>
</dbReference>
<dbReference type="SMART" id="SM00387">
    <property type="entry name" value="HATPase_c"/>
    <property type="match status" value="1"/>
</dbReference>
<dbReference type="InterPro" id="IPR003661">
    <property type="entry name" value="HisK_dim/P_dom"/>
</dbReference>
<dbReference type="KEGG" id="nph:NP_0622A"/>
<dbReference type="CDD" id="cd00082">
    <property type="entry name" value="HisKA"/>
    <property type="match status" value="1"/>
</dbReference>
<evidence type="ECO:0000259" key="11">
    <source>
        <dbReference type="PROSITE" id="PS50113"/>
    </source>
</evidence>
<comment type="catalytic activity">
    <reaction evidence="1">
        <text>ATP + protein L-histidine = ADP + protein N-phospho-L-histidine.</text>
        <dbReference type="EC" id="2.7.13.3"/>
    </reaction>
</comment>
<proteinExistence type="predicted"/>
<dbReference type="Gene3D" id="2.10.70.100">
    <property type="match status" value="1"/>
</dbReference>
<dbReference type="Proteomes" id="UP000002698">
    <property type="component" value="Chromosome"/>
</dbReference>
<dbReference type="InterPro" id="IPR052162">
    <property type="entry name" value="Sensor_kinase/Photoreceptor"/>
</dbReference>
<keyword evidence="13" id="KW-1185">Reference proteome</keyword>
<keyword evidence="3 6" id="KW-0597">Phosphoprotein</keyword>
<feature type="domain" description="PAS" evidence="10">
    <location>
        <begin position="273"/>
        <end position="343"/>
    </location>
</feature>
<name>A0A1U7ETZ2_NATPD</name>
<keyword evidence="5 12" id="KW-0418">Kinase</keyword>
<dbReference type="SUPFAM" id="SSF47384">
    <property type="entry name" value="Homodimeric domain of signal transducing histidine kinase"/>
    <property type="match status" value="1"/>
</dbReference>
<feature type="domain" description="PAS" evidence="10">
    <location>
        <begin position="145"/>
        <end position="216"/>
    </location>
</feature>
<dbReference type="SUPFAM" id="SSF52172">
    <property type="entry name" value="CheY-like"/>
    <property type="match status" value="1"/>
</dbReference>
<dbReference type="SMART" id="SM00448">
    <property type="entry name" value="REC"/>
    <property type="match status" value="1"/>
</dbReference>
<keyword evidence="4 12" id="KW-0808">Transferase</keyword>
<evidence type="ECO:0000313" key="13">
    <source>
        <dbReference type="Proteomes" id="UP000002698"/>
    </source>
</evidence>
<dbReference type="GO" id="GO:0000155">
    <property type="term" value="F:phosphorelay sensor kinase activity"/>
    <property type="evidence" value="ECO:0007669"/>
    <property type="project" value="InterPro"/>
</dbReference>
<dbReference type="Pfam" id="PF08448">
    <property type="entry name" value="PAS_4"/>
    <property type="match status" value="1"/>
</dbReference>
<dbReference type="STRING" id="348780.NP_0622A"/>
<feature type="domain" description="Response regulatory" evidence="9">
    <location>
        <begin position="6"/>
        <end position="122"/>
    </location>
</feature>
<dbReference type="PRINTS" id="PR00344">
    <property type="entry name" value="BCTRLSENSOR"/>
</dbReference>
<dbReference type="GeneID" id="3700908"/>
<dbReference type="AlphaFoldDB" id="A0A1U7ETZ2"/>
<dbReference type="NCBIfam" id="TIGR00229">
    <property type="entry name" value="sensory_box"/>
    <property type="match status" value="2"/>
</dbReference>
<dbReference type="EnsemblBacteria" id="CAI48402">
    <property type="protein sequence ID" value="CAI48402"/>
    <property type="gene ID" value="NP_0622A"/>
</dbReference>
<dbReference type="SMART" id="SM00388">
    <property type="entry name" value="HisKA"/>
    <property type="match status" value="1"/>
</dbReference>
<reference evidence="12 13" key="1">
    <citation type="journal article" date="2005" name="Genome Res.">
        <title>Living with two extremes: conclusions from the genome sequence of Natronomonas pharaonis.</title>
        <authorList>
            <person name="Falb M."/>
            <person name="Pfeiffer F."/>
            <person name="Palm P."/>
            <person name="Rodewald K."/>
            <person name="Hickmann V."/>
            <person name="Tittor J."/>
            <person name="Oesterhelt D."/>
        </authorList>
    </citation>
    <scope>NUCLEOTIDE SEQUENCE [LARGE SCALE GENOMIC DNA]</scope>
    <source>
        <strain evidence="13">ATCC 35678 / DSM 2160 / CIP 103997 / JCM 8858 / NBRC 14720 / NCIMB 2260 / Gabara</strain>
    </source>
</reference>
<feature type="domain" description="Histidine kinase" evidence="8">
    <location>
        <begin position="408"/>
        <end position="598"/>
    </location>
</feature>
<dbReference type="eggNOG" id="arCOG02329">
    <property type="taxonomic scope" value="Archaea"/>
</dbReference>
<evidence type="ECO:0000256" key="1">
    <source>
        <dbReference type="ARBA" id="ARBA00000085"/>
    </source>
</evidence>
<dbReference type="InterPro" id="IPR013656">
    <property type="entry name" value="PAS_4"/>
</dbReference>
<dbReference type="Pfam" id="PF00072">
    <property type="entry name" value="Response_reg"/>
    <property type="match status" value="1"/>
</dbReference>
<dbReference type="PROSITE" id="PS50112">
    <property type="entry name" value="PAS"/>
    <property type="match status" value="2"/>
</dbReference>
<dbReference type="InterPro" id="IPR001789">
    <property type="entry name" value="Sig_transdc_resp-reg_receiver"/>
</dbReference>
<dbReference type="InterPro" id="IPR011006">
    <property type="entry name" value="CheY-like_superfamily"/>
</dbReference>
<dbReference type="Pfam" id="PF00512">
    <property type="entry name" value="HisKA"/>
    <property type="match status" value="1"/>
</dbReference>
<feature type="domain" description="PAC" evidence="11">
    <location>
        <begin position="219"/>
        <end position="272"/>
    </location>
</feature>
<dbReference type="InterPro" id="IPR036097">
    <property type="entry name" value="HisK_dim/P_sf"/>
</dbReference>
<evidence type="ECO:0000256" key="7">
    <source>
        <dbReference type="SAM" id="MobiDB-lite"/>
    </source>
</evidence>
<dbReference type="Gene3D" id="3.30.565.10">
    <property type="entry name" value="Histidine kinase-like ATPase, C-terminal domain"/>
    <property type="match status" value="1"/>
</dbReference>
<dbReference type="SUPFAM" id="SSF55874">
    <property type="entry name" value="ATPase domain of HSP90 chaperone/DNA topoisomerase II/histidine kinase"/>
    <property type="match status" value="1"/>
</dbReference>
<dbReference type="CDD" id="cd00156">
    <property type="entry name" value="REC"/>
    <property type="match status" value="1"/>
</dbReference>
<dbReference type="PROSITE" id="PS50113">
    <property type="entry name" value="PAC"/>
    <property type="match status" value="2"/>
</dbReference>
<dbReference type="SUPFAM" id="SSF55785">
    <property type="entry name" value="PYP-like sensor domain (PAS domain)"/>
    <property type="match status" value="2"/>
</dbReference>
<dbReference type="InterPro" id="IPR004358">
    <property type="entry name" value="Sig_transdc_His_kin-like_C"/>
</dbReference>
<dbReference type="OrthoDB" id="8127at2157"/>